<dbReference type="HOGENOM" id="CLU_015091_1_2_1"/>
<evidence type="ECO:0000256" key="2">
    <source>
        <dbReference type="SAM" id="Phobius"/>
    </source>
</evidence>
<dbReference type="EMBL" id="KN835197">
    <property type="protein sequence ID" value="KIK44135.1"/>
    <property type="molecule type" value="Genomic_DNA"/>
</dbReference>
<evidence type="ECO:0000313" key="4">
    <source>
        <dbReference type="EMBL" id="KIK44135.1"/>
    </source>
</evidence>
<dbReference type="AlphaFoldDB" id="A0A0D0A2E8"/>
<evidence type="ECO:0000256" key="3">
    <source>
        <dbReference type="SAM" id="SignalP"/>
    </source>
</evidence>
<evidence type="ECO:0000313" key="5">
    <source>
        <dbReference type="Proteomes" id="UP000054485"/>
    </source>
</evidence>
<reference evidence="4 5" key="1">
    <citation type="submission" date="2014-04" db="EMBL/GenBank/DDBJ databases">
        <authorList>
            <consortium name="DOE Joint Genome Institute"/>
            <person name="Kuo A."/>
            <person name="Ruytinx J."/>
            <person name="Rineau F."/>
            <person name="Colpaert J."/>
            <person name="Kohler A."/>
            <person name="Nagy L.G."/>
            <person name="Floudas D."/>
            <person name="Copeland A."/>
            <person name="Barry K.W."/>
            <person name="Cichocki N."/>
            <person name="Veneault-Fourrey C."/>
            <person name="LaButti K."/>
            <person name="Lindquist E.A."/>
            <person name="Lipzen A."/>
            <person name="Lundell T."/>
            <person name="Morin E."/>
            <person name="Murat C."/>
            <person name="Sun H."/>
            <person name="Tunlid A."/>
            <person name="Henrissat B."/>
            <person name="Grigoriev I.V."/>
            <person name="Hibbett D.S."/>
            <person name="Martin F."/>
            <person name="Nordberg H.P."/>
            <person name="Cantor M.N."/>
            <person name="Hua S.X."/>
        </authorList>
    </citation>
    <scope>NUCLEOTIDE SEQUENCE [LARGE SCALE GENOMIC DNA]</scope>
    <source>
        <strain evidence="4 5">UH-Slu-Lm8-n1</strain>
    </source>
</reference>
<accession>A0A0D0A2E8</accession>
<protein>
    <submittedName>
        <fullName evidence="4">Uncharacterized protein</fullName>
    </submittedName>
</protein>
<keyword evidence="2" id="KW-1133">Transmembrane helix</keyword>
<feature type="signal peptide" evidence="3">
    <location>
        <begin position="1"/>
        <end position="26"/>
    </location>
</feature>
<organism evidence="4 5">
    <name type="scientific">Suillus luteus UH-Slu-Lm8-n1</name>
    <dbReference type="NCBI Taxonomy" id="930992"/>
    <lineage>
        <taxon>Eukaryota</taxon>
        <taxon>Fungi</taxon>
        <taxon>Dikarya</taxon>
        <taxon>Basidiomycota</taxon>
        <taxon>Agaricomycotina</taxon>
        <taxon>Agaricomycetes</taxon>
        <taxon>Agaricomycetidae</taxon>
        <taxon>Boletales</taxon>
        <taxon>Suillineae</taxon>
        <taxon>Suillaceae</taxon>
        <taxon>Suillus</taxon>
    </lineage>
</organism>
<feature type="transmembrane region" description="Helical" evidence="2">
    <location>
        <begin position="548"/>
        <end position="567"/>
    </location>
</feature>
<evidence type="ECO:0000256" key="1">
    <source>
        <dbReference type="SAM" id="MobiDB-lite"/>
    </source>
</evidence>
<feature type="chain" id="PRO_5002207360" evidence="3">
    <location>
        <begin position="27"/>
        <end position="623"/>
    </location>
</feature>
<feature type="transmembrane region" description="Helical" evidence="2">
    <location>
        <begin position="487"/>
        <end position="509"/>
    </location>
</feature>
<dbReference type="OrthoDB" id="2657661at2759"/>
<dbReference type="Proteomes" id="UP000054485">
    <property type="component" value="Unassembled WGS sequence"/>
</dbReference>
<sequence>MSNATLIRKLLKRLFQVLATLATSSARRLFSLMSFLQRVAKAHVPISDDTHSKFSTVESCCPGLTGISSARCSQSALPLPLHSTPPSAASPVASTPPGAMPVSGAPQLANLPQTSSPPAAGNAVSPNGLPATLHFVPAAVDHGSRYDNRPLVDTSRSSGIPELMRTFPNRSCPWLNGEWELCIHPEGALYLYNKRKRTFTEAHIGECSFRLMDRCADALYDLARTKKLNFGADDIELVVQPVSGHQPGCQYYFVDHVTRTLFWLHAHDQAKNNVFDDIEGVYDPSHIRYALESQYWVHCERYPKHELNRIELLKELREVAVHASAEIITSDDSLSPFGADELSKILELVNHLQENAQETNFPHSICVVAKFMHYFSRAKFYNFCGLPCARLDADRSVYNEITSFHPLTSSLSLALDAMLFWAPQTHLSDLRRVWVDRCLNSPRWKDYNAKLMTEWTGITIYSTVMLAVDVSFLAVPNVNISTSQSLGIIATYLSIISITGSLVVSVLLVRQNQRYGCESADKAGDFLFSMTSTFFGDKALATVNSLPYAMLMWGMIYFSIALLYNVFKFTTTAMLASVVSGCVVVTMFILWFIWAARELHIFKRLAVSILSTRSRFLRRLGVP</sequence>
<feature type="region of interest" description="Disordered" evidence="1">
    <location>
        <begin position="81"/>
        <end position="124"/>
    </location>
</feature>
<proteinExistence type="predicted"/>
<name>A0A0D0A2E8_9AGAM</name>
<gene>
    <name evidence="4" type="ORF">CY34DRAFT_654817</name>
</gene>
<keyword evidence="5" id="KW-1185">Reference proteome</keyword>
<dbReference type="InParanoid" id="A0A0D0A2E8"/>
<feature type="transmembrane region" description="Helical" evidence="2">
    <location>
        <begin position="573"/>
        <end position="594"/>
    </location>
</feature>
<keyword evidence="2" id="KW-0812">Transmembrane</keyword>
<reference evidence="5" key="2">
    <citation type="submission" date="2015-01" db="EMBL/GenBank/DDBJ databases">
        <title>Evolutionary Origins and Diversification of the Mycorrhizal Mutualists.</title>
        <authorList>
            <consortium name="DOE Joint Genome Institute"/>
            <consortium name="Mycorrhizal Genomics Consortium"/>
            <person name="Kohler A."/>
            <person name="Kuo A."/>
            <person name="Nagy L.G."/>
            <person name="Floudas D."/>
            <person name="Copeland A."/>
            <person name="Barry K.W."/>
            <person name="Cichocki N."/>
            <person name="Veneault-Fourrey C."/>
            <person name="LaButti K."/>
            <person name="Lindquist E.A."/>
            <person name="Lipzen A."/>
            <person name="Lundell T."/>
            <person name="Morin E."/>
            <person name="Murat C."/>
            <person name="Riley R."/>
            <person name="Ohm R."/>
            <person name="Sun H."/>
            <person name="Tunlid A."/>
            <person name="Henrissat B."/>
            <person name="Grigoriev I.V."/>
            <person name="Hibbett D.S."/>
            <person name="Martin F."/>
        </authorList>
    </citation>
    <scope>NUCLEOTIDE SEQUENCE [LARGE SCALE GENOMIC DNA]</scope>
    <source>
        <strain evidence="5">UH-Slu-Lm8-n1</strain>
    </source>
</reference>
<keyword evidence="2" id="KW-0472">Membrane</keyword>
<feature type="compositionally biased region" description="Low complexity" evidence="1">
    <location>
        <begin position="84"/>
        <end position="97"/>
    </location>
</feature>
<keyword evidence="3" id="KW-0732">Signal</keyword>